<name>A0ABN2JVN0_9MICO</name>
<evidence type="ECO:0000256" key="1">
    <source>
        <dbReference type="SAM" id="MobiDB-lite"/>
    </source>
</evidence>
<dbReference type="Proteomes" id="UP001501138">
    <property type="component" value="Unassembled WGS sequence"/>
</dbReference>
<comment type="caution">
    <text evidence="2">The sequence shown here is derived from an EMBL/GenBank/DDBJ whole genome shotgun (WGS) entry which is preliminary data.</text>
</comment>
<reference evidence="2 3" key="1">
    <citation type="journal article" date="2019" name="Int. J. Syst. Evol. Microbiol.">
        <title>The Global Catalogue of Microorganisms (GCM) 10K type strain sequencing project: providing services to taxonomists for standard genome sequencing and annotation.</title>
        <authorList>
            <consortium name="The Broad Institute Genomics Platform"/>
            <consortium name="The Broad Institute Genome Sequencing Center for Infectious Disease"/>
            <person name="Wu L."/>
            <person name="Ma J."/>
        </authorList>
    </citation>
    <scope>NUCLEOTIDE SEQUENCE [LARGE SCALE GENOMIC DNA]</scope>
    <source>
        <strain evidence="2 3">JCM 15589</strain>
    </source>
</reference>
<feature type="compositionally biased region" description="Basic and acidic residues" evidence="1">
    <location>
        <begin position="31"/>
        <end position="55"/>
    </location>
</feature>
<dbReference type="Pfam" id="PF12502">
    <property type="entry name" value="DUF3710"/>
    <property type="match status" value="1"/>
</dbReference>
<feature type="region of interest" description="Disordered" evidence="1">
    <location>
        <begin position="1"/>
        <end position="63"/>
    </location>
</feature>
<feature type="region of interest" description="Disordered" evidence="1">
    <location>
        <begin position="212"/>
        <end position="266"/>
    </location>
</feature>
<dbReference type="RefSeq" id="WP_344250568.1">
    <property type="nucleotide sequence ID" value="NZ_BAAAPM010000009.1"/>
</dbReference>
<protein>
    <submittedName>
        <fullName evidence="2">DUF3710 domain-containing protein</fullName>
    </submittedName>
</protein>
<keyword evidence="3" id="KW-1185">Reference proteome</keyword>
<accession>A0ABN2JVN0</accession>
<evidence type="ECO:0000313" key="3">
    <source>
        <dbReference type="Proteomes" id="UP001501138"/>
    </source>
</evidence>
<gene>
    <name evidence="2" type="ORF">GCM10009809_39540</name>
</gene>
<dbReference type="EMBL" id="BAAAPM010000009">
    <property type="protein sequence ID" value="GAA1740065.1"/>
    <property type="molecule type" value="Genomic_DNA"/>
</dbReference>
<organism evidence="2 3">
    <name type="scientific">Isoptericola hypogeus</name>
    <dbReference type="NCBI Taxonomy" id="300179"/>
    <lineage>
        <taxon>Bacteria</taxon>
        <taxon>Bacillati</taxon>
        <taxon>Actinomycetota</taxon>
        <taxon>Actinomycetes</taxon>
        <taxon>Micrococcales</taxon>
        <taxon>Promicromonosporaceae</taxon>
        <taxon>Isoptericola</taxon>
    </lineage>
</organism>
<evidence type="ECO:0000313" key="2">
    <source>
        <dbReference type="EMBL" id="GAA1740065.1"/>
    </source>
</evidence>
<feature type="compositionally biased region" description="Basic and acidic residues" evidence="1">
    <location>
        <begin position="255"/>
        <end position="266"/>
    </location>
</feature>
<sequence>MGLFRRNASKKASDDAPATSAVEEGASGDVAARDDLAAGDPAAERDAAERPERGPFDASQVTSMGPRVDLGAIWLPVLPGLELRMEVDKKTQKVTGVSATLGGSGLQVQAFAAPRTEGIWDEVRGEIAGSITRQGGTVDDVPGSFGRELIARIPATGPDGKPAVRPARFVGVDGPRWFLRGVLSGRAAVDPEAAKALESVFANVVVVRDGNPRPPRDLLTLTMPAKSRPTGRAAGDAAEARGPEGAAPATPSFDPLERGPEITEIR</sequence>
<proteinExistence type="predicted"/>
<dbReference type="InterPro" id="IPR022183">
    <property type="entry name" value="DUF3710"/>
</dbReference>